<keyword evidence="1" id="KW-0732">Signal</keyword>
<dbReference type="AlphaFoldDB" id="A0A0P1GKJ5"/>
<dbReference type="PROSITE" id="PS51257">
    <property type="entry name" value="PROKAR_LIPOPROTEIN"/>
    <property type="match status" value="1"/>
</dbReference>
<evidence type="ECO:0000313" key="2">
    <source>
        <dbReference type="EMBL" id="CUH82536.1"/>
    </source>
</evidence>
<dbReference type="RefSeq" id="WP_058249430.1">
    <property type="nucleotide sequence ID" value="NZ_CYSE01000015.1"/>
</dbReference>
<protein>
    <recommendedName>
        <fullName evidence="4">Glycine zipper family protein</fullName>
    </recommendedName>
</protein>
<keyword evidence="3" id="KW-1185">Reference proteome</keyword>
<reference evidence="2 3" key="1">
    <citation type="submission" date="2015-09" db="EMBL/GenBank/DDBJ databases">
        <authorList>
            <consortium name="Swine Surveillance"/>
        </authorList>
    </citation>
    <scope>NUCLEOTIDE SEQUENCE [LARGE SCALE GENOMIC DNA]</scope>
    <source>
        <strain evidence="2 3">CECT 7648</strain>
    </source>
</reference>
<gene>
    <name evidence="2" type="ORF">TRN7648_04078</name>
</gene>
<accession>A0A0P1GKJ5</accession>
<dbReference type="EMBL" id="CYSE01000015">
    <property type="protein sequence ID" value="CUH82536.1"/>
    <property type="molecule type" value="Genomic_DNA"/>
</dbReference>
<organism evidence="2 3">
    <name type="scientific">Tropicibacter naphthalenivorans</name>
    <dbReference type="NCBI Taxonomy" id="441103"/>
    <lineage>
        <taxon>Bacteria</taxon>
        <taxon>Pseudomonadati</taxon>
        <taxon>Pseudomonadota</taxon>
        <taxon>Alphaproteobacteria</taxon>
        <taxon>Rhodobacterales</taxon>
        <taxon>Roseobacteraceae</taxon>
        <taxon>Tropicibacter</taxon>
    </lineage>
</organism>
<dbReference type="Proteomes" id="UP000054935">
    <property type="component" value="Unassembled WGS sequence"/>
</dbReference>
<name>A0A0P1GKJ5_9RHOB</name>
<feature type="chain" id="PRO_5006063527" description="Glycine zipper family protein" evidence="1">
    <location>
        <begin position="20"/>
        <end position="125"/>
    </location>
</feature>
<evidence type="ECO:0000313" key="3">
    <source>
        <dbReference type="Proteomes" id="UP000054935"/>
    </source>
</evidence>
<evidence type="ECO:0008006" key="4">
    <source>
        <dbReference type="Google" id="ProtNLM"/>
    </source>
</evidence>
<dbReference type="STRING" id="441103.TRN7648_04078"/>
<dbReference type="OrthoDB" id="7067979at2"/>
<proteinExistence type="predicted"/>
<feature type="signal peptide" evidence="1">
    <location>
        <begin position="1"/>
        <end position="19"/>
    </location>
</feature>
<sequence length="125" mass="12541">MKLFTISIFAAAWTLTACAESGAQYTPILDGAPTPAFQADLTECQTLARNQKQFDQETMAAATLGAGAGAVLGALDDSTDTAEGAIGGAIAGALAGGVASAVNASERREAIVTQCLRGRGHKVVG</sequence>
<evidence type="ECO:0000256" key="1">
    <source>
        <dbReference type="SAM" id="SignalP"/>
    </source>
</evidence>